<dbReference type="Pfam" id="PF12833">
    <property type="entry name" value="HTH_18"/>
    <property type="match status" value="1"/>
</dbReference>
<proteinExistence type="predicted"/>
<evidence type="ECO:0000313" key="6">
    <source>
        <dbReference type="Proteomes" id="UP001500449"/>
    </source>
</evidence>
<dbReference type="InterPro" id="IPR035418">
    <property type="entry name" value="AraC-bd_2"/>
</dbReference>
<keyword evidence="3" id="KW-0804">Transcription</keyword>
<dbReference type="Gene3D" id="1.10.10.60">
    <property type="entry name" value="Homeodomain-like"/>
    <property type="match status" value="1"/>
</dbReference>
<dbReference type="EMBL" id="BAAAQK010000025">
    <property type="protein sequence ID" value="GAA1871497.1"/>
    <property type="molecule type" value="Genomic_DNA"/>
</dbReference>
<evidence type="ECO:0000256" key="2">
    <source>
        <dbReference type="ARBA" id="ARBA00023125"/>
    </source>
</evidence>
<feature type="domain" description="HTH araC/xylS-type" evidence="4">
    <location>
        <begin position="210"/>
        <end position="311"/>
    </location>
</feature>
<evidence type="ECO:0000313" key="5">
    <source>
        <dbReference type="EMBL" id="GAA1871497.1"/>
    </source>
</evidence>
<keyword evidence="1" id="KW-0805">Transcription regulation</keyword>
<gene>
    <name evidence="5" type="ORF">GCM10009836_60410</name>
</gene>
<dbReference type="InterPro" id="IPR009057">
    <property type="entry name" value="Homeodomain-like_sf"/>
</dbReference>
<sequence>MAIVTIDTSGVGEPDRLDFWRSTVCDQFVDLDVTPTAGRLVDGRISAADIGGTHIRRIASGPHTFTRTSRQVRAADEDYLQIALARRGRTLIVQDGREAVIRPGEFVLYDSSRPFTFATTDDFEYSVCLHPKRSLGLTETEIAAVTAIRFDGRRGVGAMVPPMLSALHRTVDEGMTPATVEALERTVGDLFGVLVRSHVPARSPAGVHLDRARAFLREHLADRELNPAAVAHGCAISVSYLHRLFAEAGTSVGATIREERLLRCRADLVRPELAHVAVGAIGARWGLPDPARFSRAFRARFGCSPSGYRAQATGQLSSVRRSAGSMSGDGSVT</sequence>
<protein>
    <submittedName>
        <fullName evidence="5">Helix-turn-helix domain-containing protein</fullName>
    </submittedName>
</protein>
<dbReference type="InterPro" id="IPR018062">
    <property type="entry name" value="HTH_AraC-typ_CS"/>
</dbReference>
<dbReference type="SMART" id="SM00342">
    <property type="entry name" value="HTH_ARAC"/>
    <property type="match status" value="1"/>
</dbReference>
<dbReference type="PANTHER" id="PTHR46796:SF6">
    <property type="entry name" value="ARAC SUBFAMILY"/>
    <property type="match status" value="1"/>
</dbReference>
<dbReference type="PANTHER" id="PTHR46796">
    <property type="entry name" value="HTH-TYPE TRANSCRIPTIONAL ACTIVATOR RHAS-RELATED"/>
    <property type="match status" value="1"/>
</dbReference>
<dbReference type="InterPro" id="IPR050204">
    <property type="entry name" value="AraC_XylS_family_regulators"/>
</dbReference>
<evidence type="ECO:0000256" key="3">
    <source>
        <dbReference type="ARBA" id="ARBA00023163"/>
    </source>
</evidence>
<dbReference type="RefSeq" id="WP_344424755.1">
    <property type="nucleotide sequence ID" value="NZ_BAAAQK010000025.1"/>
</dbReference>
<evidence type="ECO:0000259" key="4">
    <source>
        <dbReference type="PROSITE" id="PS01124"/>
    </source>
</evidence>
<dbReference type="InterPro" id="IPR018060">
    <property type="entry name" value="HTH_AraC"/>
</dbReference>
<accession>A0ABN2NKY4</accession>
<evidence type="ECO:0000256" key="1">
    <source>
        <dbReference type="ARBA" id="ARBA00023015"/>
    </source>
</evidence>
<dbReference type="SUPFAM" id="SSF46689">
    <property type="entry name" value="Homeodomain-like"/>
    <property type="match status" value="1"/>
</dbReference>
<comment type="caution">
    <text evidence="5">The sequence shown here is derived from an EMBL/GenBank/DDBJ whole genome shotgun (WGS) entry which is preliminary data.</text>
</comment>
<dbReference type="PROSITE" id="PS00041">
    <property type="entry name" value="HTH_ARAC_FAMILY_1"/>
    <property type="match status" value="1"/>
</dbReference>
<dbReference type="Pfam" id="PF14525">
    <property type="entry name" value="AraC_binding_2"/>
    <property type="match status" value="1"/>
</dbReference>
<dbReference type="Proteomes" id="UP001500449">
    <property type="component" value="Unassembled WGS sequence"/>
</dbReference>
<keyword evidence="2" id="KW-0238">DNA-binding</keyword>
<dbReference type="PROSITE" id="PS01124">
    <property type="entry name" value="HTH_ARAC_FAMILY_2"/>
    <property type="match status" value="1"/>
</dbReference>
<reference evidence="5 6" key="1">
    <citation type="journal article" date="2019" name="Int. J. Syst. Evol. Microbiol.">
        <title>The Global Catalogue of Microorganisms (GCM) 10K type strain sequencing project: providing services to taxonomists for standard genome sequencing and annotation.</title>
        <authorList>
            <consortium name="The Broad Institute Genomics Platform"/>
            <consortium name="The Broad Institute Genome Sequencing Center for Infectious Disease"/>
            <person name="Wu L."/>
            <person name="Ma J."/>
        </authorList>
    </citation>
    <scope>NUCLEOTIDE SEQUENCE [LARGE SCALE GENOMIC DNA]</scope>
    <source>
        <strain evidence="5 6">JCM 16009</strain>
    </source>
</reference>
<keyword evidence="6" id="KW-1185">Reference proteome</keyword>
<organism evidence="5 6">
    <name type="scientific">Pseudonocardia ailaonensis</name>
    <dbReference type="NCBI Taxonomy" id="367279"/>
    <lineage>
        <taxon>Bacteria</taxon>
        <taxon>Bacillati</taxon>
        <taxon>Actinomycetota</taxon>
        <taxon>Actinomycetes</taxon>
        <taxon>Pseudonocardiales</taxon>
        <taxon>Pseudonocardiaceae</taxon>
        <taxon>Pseudonocardia</taxon>
    </lineage>
</organism>
<name>A0ABN2NKY4_9PSEU</name>